<dbReference type="GO" id="GO:0032259">
    <property type="term" value="P:methylation"/>
    <property type="evidence" value="ECO:0007669"/>
    <property type="project" value="UniProtKB-KW"/>
</dbReference>
<reference evidence="3" key="1">
    <citation type="journal article" date="2019" name="Int. J. Syst. Evol. Microbiol.">
        <title>The Global Catalogue of Microorganisms (GCM) 10K type strain sequencing project: providing services to taxonomists for standard genome sequencing and annotation.</title>
        <authorList>
            <consortium name="The Broad Institute Genomics Platform"/>
            <consortium name="The Broad Institute Genome Sequencing Center for Infectious Disease"/>
            <person name="Wu L."/>
            <person name="Ma J."/>
        </authorList>
    </citation>
    <scope>NUCLEOTIDE SEQUENCE [LARGE SCALE GENOMIC DNA]</scope>
    <source>
        <strain evidence="3">JCM 14234</strain>
    </source>
</reference>
<dbReference type="SUPFAM" id="SSF53335">
    <property type="entry name" value="S-adenosyl-L-methionine-dependent methyltransferases"/>
    <property type="match status" value="1"/>
</dbReference>
<organism evidence="2 3">
    <name type="scientific">Gordonia defluvii</name>
    <dbReference type="NCBI Taxonomy" id="283718"/>
    <lineage>
        <taxon>Bacteria</taxon>
        <taxon>Bacillati</taxon>
        <taxon>Actinomycetota</taxon>
        <taxon>Actinomycetes</taxon>
        <taxon>Mycobacteriales</taxon>
        <taxon>Gordoniaceae</taxon>
        <taxon>Gordonia</taxon>
    </lineage>
</organism>
<dbReference type="Pfam" id="PF08241">
    <property type="entry name" value="Methyltransf_11"/>
    <property type="match status" value="1"/>
</dbReference>
<keyword evidence="2" id="KW-0489">Methyltransferase</keyword>
<accession>A0ABP6LHG0</accession>
<comment type="caution">
    <text evidence="2">The sequence shown here is derived from an EMBL/GenBank/DDBJ whole genome shotgun (WGS) entry which is preliminary data.</text>
</comment>
<evidence type="ECO:0000313" key="3">
    <source>
        <dbReference type="Proteomes" id="UP001501035"/>
    </source>
</evidence>
<name>A0ABP6LHG0_9ACTN</name>
<dbReference type="NCBIfam" id="NF041255">
    <property type="entry name" value="mycofact_MftM"/>
    <property type="match status" value="1"/>
</dbReference>
<gene>
    <name evidence="2" type="primary">mftM</name>
    <name evidence="2" type="ORF">GCM10010528_23810</name>
</gene>
<dbReference type="Proteomes" id="UP001501035">
    <property type="component" value="Unassembled WGS sequence"/>
</dbReference>
<dbReference type="InterPro" id="IPR013216">
    <property type="entry name" value="Methyltransf_11"/>
</dbReference>
<proteinExistence type="predicted"/>
<dbReference type="GO" id="GO:0008168">
    <property type="term" value="F:methyltransferase activity"/>
    <property type="evidence" value="ECO:0007669"/>
    <property type="project" value="UniProtKB-KW"/>
</dbReference>
<keyword evidence="3" id="KW-1185">Reference proteome</keyword>
<dbReference type="CDD" id="cd02440">
    <property type="entry name" value="AdoMet_MTases"/>
    <property type="match status" value="1"/>
</dbReference>
<feature type="domain" description="Methyltransferase type 11" evidence="1">
    <location>
        <begin position="82"/>
        <end position="174"/>
    </location>
</feature>
<evidence type="ECO:0000313" key="2">
    <source>
        <dbReference type="EMBL" id="GAA3043496.1"/>
    </source>
</evidence>
<dbReference type="EMBL" id="BAAAVS010000050">
    <property type="protein sequence ID" value="GAA3043496.1"/>
    <property type="molecule type" value="Genomic_DNA"/>
</dbReference>
<dbReference type="InterPro" id="IPR029063">
    <property type="entry name" value="SAM-dependent_MTases_sf"/>
</dbReference>
<evidence type="ECO:0000259" key="1">
    <source>
        <dbReference type="Pfam" id="PF08241"/>
    </source>
</evidence>
<protein>
    <submittedName>
        <fullName evidence="2">Mycofactocin oligosaccharide methyltransferase MftM</fullName>
    </submittedName>
</protein>
<keyword evidence="2" id="KW-0808">Transferase</keyword>
<sequence>MATVSDDRIVTALARFASAGALAGQTEFERAFTAVVASSGPREDACWRAFYRNSVAELRGGQAAFSPVHRRARSLLVGRSILEVGCCFGLLALQCAQDGYAVTACDICPGALHLLDDAANTLGLPIITRRGDARALPLATDSVDTVTLIHLLEHLDGPDVAVALREALRVARRRVVVAVPFEERPSAHFGHRQQLTDDDLRAWSTDLTGCTATIFTDHGGWLVLDHR</sequence>
<dbReference type="Gene3D" id="3.40.50.150">
    <property type="entry name" value="Vaccinia Virus protein VP39"/>
    <property type="match status" value="1"/>
</dbReference>